<dbReference type="PANTHER" id="PTHR10165">
    <property type="entry name" value="LIPID PHOSPHATE PHOSPHATASE"/>
    <property type="match status" value="1"/>
</dbReference>
<dbReference type="InterPro" id="IPR000326">
    <property type="entry name" value="PAP2/HPO"/>
</dbReference>
<dbReference type="GO" id="GO:0007165">
    <property type="term" value="P:signal transduction"/>
    <property type="evidence" value="ECO:0007669"/>
    <property type="project" value="TreeGrafter"/>
</dbReference>
<dbReference type="GO" id="GO:0005886">
    <property type="term" value="C:plasma membrane"/>
    <property type="evidence" value="ECO:0007669"/>
    <property type="project" value="TreeGrafter"/>
</dbReference>
<evidence type="ECO:0000259" key="7">
    <source>
        <dbReference type="SMART" id="SM00014"/>
    </source>
</evidence>
<feature type="transmembrane region" description="Helical" evidence="6">
    <location>
        <begin position="164"/>
        <end position="185"/>
    </location>
</feature>
<dbReference type="AlphaFoldDB" id="A0A9N9RYC8"/>
<comment type="similarity">
    <text evidence="2">Belongs to the PA-phosphatase related phosphoesterase family.</text>
</comment>
<evidence type="ECO:0000256" key="5">
    <source>
        <dbReference type="ARBA" id="ARBA00023136"/>
    </source>
</evidence>
<dbReference type="Pfam" id="PF01569">
    <property type="entry name" value="PAP2"/>
    <property type="match status" value="1"/>
</dbReference>
<protein>
    <recommendedName>
        <fullName evidence="7">Phosphatidic acid phosphatase type 2/haloperoxidase domain-containing protein</fullName>
    </recommendedName>
</protein>
<dbReference type="InterPro" id="IPR043216">
    <property type="entry name" value="PAP-like"/>
</dbReference>
<accession>A0A9N9RYC8</accession>
<dbReference type="OrthoDB" id="8907274at2759"/>
<name>A0A9N9RYC8_9DIPT</name>
<dbReference type="GO" id="GO:0008195">
    <property type="term" value="F:phosphatidate phosphatase activity"/>
    <property type="evidence" value="ECO:0007669"/>
    <property type="project" value="TreeGrafter"/>
</dbReference>
<keyword evidence="5 6" id="KW-0472">Membrane</keyword>
<dbReference type="EMBL" id="OU895878">
    <property type="protein sequence ID" value="CAG9805153.1"/>
    <property type="molecule type" value="Genomic_DNA"/>
</dbReference>
<organism evidence="8 9">
    <name type="scientific">Chironomus riparius</name>
    <dbReference type="NCBI Taxonomy" id="315576"/>
    <lineage>
        <taxon>Eukaryota</taxon>
        <taxon>Metazoa</taxon>
        <taxon>Ecdysozoa</taxon>
        <taxon>Arthropoda</taxon>
        <taxon>Hexapoda</taxon>
        <taxon>Insecta</taxon>
        <taxon>Pterygota</taxon>
        <taxon>Neoptera</taxon>
        <taxon>Endopterygota</taxon>
        <taxon>Diptera</taxon>
        <taxon>Nematocera</taxon>
        <taxon>Chironomoidea</taxon>
        <taxon>Chironomidae</taxon>
        <taxon>Chironominae</taxon>
        <taxon>Chironomus</taxon>
    </lineage>
</organism>
<reference evidence="8" key="2">
    <citation type="submission" date="2022-10" db="EMBL/GenBank/DDBJ databases">
        <authorList>
            <consortium name="ENA_rothamsted_submissions"/>
            <consortium name="culmorum"/>
            <person name="King R."/>
        </authorList>
    </citation>
    <scope>NUCLEOTIDE SEQUENCE</scope>
</reference>
<proteinExistence type="inferred from homology"/>
<keyword evidence="4 6" id="KW-1133">Transmembrane helix</keyword>
<dbReference type="PANTHER" id="PTHR10165:SF103">
    <property type="entry name" value="PHOSPHOLIPID PHOSPHATASE HOMOLOG 1.2 HOMOLOG"/>
    <property type="match status" value="1"/>
</dbReference>
<dbReference type="SUPFAM" id="SSF48317">
    <property type="entry name" value="Acid phosphatase/Vanadium-dependent haloperoxidase"/>
    <property type="match status" value="1"/>
</dbReference>
<feature type="transmembrane region" description="Helical" evidence="6">
    <location>
        <begin position="225"/>
        <end position="244"/>
    </location>
</feature>
<evidence type="ECO:0000313" key="8">
    <source>
        <dbReference type="EMBL" id="CAG9805153.1"/>
    </source>
</evidence>
<evidence type="ECO:0000256" key="6">
    <source>
        <dbReference type="SAM" id="Phobius"/>
    </source>
</evidence>
<keyword evidence="3 6" id="KW-0812">Transmembrane</keyword>
<dbReference type="Gene3D" id="1.20.144.10">
    <property type="entry name" value="Phosphatidic acid phosphatase type 2/haloperoxidase"/>
    <property type="match status" value="1"/>
</dbReference>
<evidence type="ECO:0000313" key="9">
    <source>
        <dbReference type="Proteomes" id="UP001153620"/>
    </source>
</evidence>
<comment type="subcellular location">
    <subcellularLocation>
        <location evidence="1">Membrane</location>
        <topology evidence="1">Multi-pass membrane protein</topology>
    </subcellularLocation>
</comment>
<dbReference type="GO" id="GO:0046839">
    <property type="term" value="P:phospholipid dephosphorylation"/>
    <property type="evidence" value="ECO:0007669"/>
    <property type="project" value="TreeGrafter"/>
</dbReference>
<feature type="transmembrane region" description="Helical" evidence="6">
    <location>
        <begin position="97"/>
        <end position="118"/>
    </location>
</feature>
<dbReference type="InterPro" id="IPR036938">
    <property type="entry name" value="PAP2/HPO_sf"/>
</dbReference>
<evidence type="ECO:0000256" key="3">
    <source>
        <dbReference type="ARBA" id="ARBA00022692"/>
    </source>
</evidence>
<dbReference type="SMART" id="SM00014">
    <property type="entry name" value="acidPPc"/>
    <property type="match status" value="1"/>
</dbReference>
<sequence length="270" mass="30888">MKWLVHVVTVAVWFIVMFLSLFAMGFITPIKRAFLCNDPALSLPIKPSIIGTKAVYGWALFLPPIAVYVGELIFSYGHKMKLKTRFTGALCSMLSLMYYYFADFACLHVIMTAAKVLVGSYRPIFFELCMPDKLENCTANTWITDYTCTNQTIYHRYYGMSTSFFSGHALLTSFAGAFVVLYLQFRFHSKHSKFTSFWLPFIQTIILCVAFFGGISRIVDHHHHVIDVVVGTIIGILGSIHVWHSQYHRYKNSRVTDDDHKNDGTDVQFL</sequence>
<feature type="transmembrane region" description="Helical" evidence="6">
    <location>
        <begin position="56"/>
        <end position="76"/>
    </location>
</feature>
<evidence type="ECO:0000256" key="4">
    <source>
        <dbReference type="ARBA" id="ARBA00022989"/>
    </source>
</evidence>
<feature type="domain" description="Phosphatidic acid phosphatase type 2/haloperoxidase" evidence="7">
    <location>
        <begin position="96"/>
        <end position="243"/>
    </location>
</feature>
<dbReference type="GO" id="GO:0006644">
    <property type="term" value="P:phospholipid metabolic process"/>
    <property type="evidence" value="ECO:0007669"/>
    <property type="project" value="InterPro"/>
</dbReference>
<dbReference type="Proteomes" id="UP001153620">
    <property type="component" value="Chromosome 2"/>
</dbReference>
<gene>
    <name evidence="8" type="ORF">CHIRRI_LOCUS8030</name>
</gene>
<reference evidence="8" key="1">
    <citation type="submission" date="2022-01" db="EMBL/GenBank/DDBJ databases">
        <authorList>
            <person name="King R."/>
        </authorList>
    </citation>
    <scope>NUCLEOTIDE SEQUENCE</scope>
</reference>
<evidence type="ECO:0000256" key="1">
    <source>
        <dbReference type="ARBA" id="ARBA00004141"/>
    </source>
</evidence>
<keyword evidence="9" id="KW-1185">Reference proteome</keyword>
<evidence type="ECO:0000256" key="2">
    <source>
        <dbReference type="ARBA" id="ARBA00008816"/>
    </source>
</evidence>
<feature type="transmembrane region" description="Helical" evidence="6">
    <location>
        <begin position="197"/>
        <end position="219"/>
    </location>
</feature>